<accession>A0A426VHD6</accession>
<keyword evidence="11" id="KW-1185">Reference proteome</keyword>
<evidence type="ECO:0000313" key="10">
    <source>
        <dbReference type="EMBL" id="RRS06323.1"/>
    </source>
</evidence>
<dbReference type="Proteomes" id="UP000269265">
    <property type="component" value="Unassembled WGS sequence"/>
</dbReference>
<feature type="transmembrane region" description="Helical" evidence="8">
    <location>
        <begin position="407"/>
        <end position="429"/>
    </location>
</feature>
<dbReference type="InterPro" id="IPR042094">
    <property type="entry name" value="T2SS_GspF_sf"/>
</dbReference>
<feature type="transmembrane region" description="Helical" evidence="8">
    <location>
        <begin position="258"/>
        <end position="278"/>
    </location>
</feature>
<comment type="subcellular location">
    <subcellularLocation>
        <location evidence="1">Cell inner membrane</location>
        <topology evidence="1">Multi-pass membrane protein</topology>
    </subcellularLocation>
</comment>
<evidence type="ECO:0000259" key="9">
    <source>
        <dbReference type="Pfam" id="PF00482"/>
    </source>
</evidence>
<name>A0A426VHD6_9BURK</name>
<evidence type="ECO:0000256" key="3">
    <source>
        <dbReference type="ARBA" id="ARBA00022475"/>
    </source>
</evidence>
<keyword evidence="6 8" id="KW-1133">Transmembrane helix</keyword>
<dbReference type="InterPro" id="IPR018076">
    <property type="entry name" value="T2SS_GspF_dom"/>
</dbReference>
<dbReference type="EMBL" id="RSED01000001">
    <property type="protein sequence ID" value="RRS06323.1"/>
    <property type="molecule type" value="Genomic_DNA"/>
</dbReference>
<feature type="domain" description="Type II secretion system protein GspF" evidence="9">
    <location>
        <begin position="310"/>
        <end position="430"/>
    </location>
</feature>
<dbReference type="PRINTS" id="PR00812">
    <property type="entry name" value="BCTERIALGSPF"/>
</dbReference>
<feature type="transmembrane region" description="Helical" evidence="8">
    <location>
        <begin position="206"/>
        <end position="228"/>
    </location>
</feature>
<feature type="domain" description="Type II secretion system protein GspF" evidence="9">
    <location>
        <begin position="106"/>
        <end position="229"/>
    </location>
</feature>
<reference evidence="10 11" key="1">
    <citation type="submission" date="2018-12" db="EMBL/GenBank/DDBJ databases">
        <title>The whole draft genome of Aquabacterium sp. SJQ9.</title>
        <authorList>
            <person name="Sun L."/>
            <person name="Gao X."/>
            <person name="Chen W."/>
            <person name="Huang K."/>
        </authorList>
    </citation>
    <scope>NUCLEOTIDE SEQUENCE [LARGE SCALE GENOMIC DNA]</scope>
    <source>
        <strain evidence="10 11">SJQ9</strain>
    </source>
</reference>
<dbReference type="InterPro" id="IPR003004">
    <property type="entry name" value="GspF/PilC"/>
</dbReference>
<dbReference type="PANTHER" id="PTHR30012:SF7">
    <property type="entry name" value="PROTEIN TRANSPORT PROTEIN HOFC HOMOLOG"/>
    <property type="match status" value="1"/>
</dbReference>
<dbReference type="GO" id="GO:0015628">
    <property type="term" value="P:protein secretion by the type II secretion system"/>
    <property type="evidence" value="ECO:0007669"/>
    <property type="project" value="TreeGrafter"/>
</dbReference>
<evidence type="ECO:0000256" key="6">
    <source>
        <dbReference type="ARBA" id="ARBA00022989"/>
    </source>
</evidence>
<keyword evidence="5 8" id="KW-0812">Transmembrane</keyword>
<evidence type="ECO:0000256" key="8">
    <source>
        <dbReference type="SAM" id="Phobius"/>
    </source>
</evidence>
<keyword evidence="4" id="KW-0997">Cell inner membrane</keyword>
<keyword evidence="3" id="KW-1003">Cell membrane</keyword>
<protein>
    <submittedName>
        <fullName evidence="10">Type II secretion system F family protein</fullName>
    </submittedName>
</protein>
<sequence>MAARAAMAKTRTSPAGDVHGPPASVITMVRYRVRHMALGAIAEHEVQAGGLRDVPQALSQVLGQPVAPGDLLQVHPLGSAKASGQSVSSSAPAPVPASGDFPRRLFCQELAVLLDAGIPLYESLITLREKESSASVSAVLSGLVEALSQGQTLAQSMRSQPQAFSTLLIASIEASQRTGHTPQALRQHAAYLAWVDGLRDKLVGAAIYPAILVSASLLVITFLTVFVVPRFADIYEGMGGELPWLSGVLLKAGQAVGAHPWVVMAGLVALAGMGVMAWRSPAVRGALAERLWRLPVVGDRLRLVELATLYRTLGLLLQAGVAVVAALEASSELVKPALRPALAEAARRVREGARLSDSFQEHALTTPVSLRMMRVGEHTGELGSMLERAATFYDEELARFTDWIGRVVSPVLMLVMGVLIGGIVVLMYLPIFQVAEQIQ</sequence>
<comment type="similarity">
    <text evidence="2">Belongs to the GSP F family.</text>
</comment>
<evidence type="ECO:0000256" key="1">
    <source>
        <dbReference type="ARBA" id="ARBA00004429"/>
    </source>
</evidence>
<dbReference type="AlphaFoldDB" id="A0A426VHD6"/>
<evidence type="ECO:0000256" key="7">
    <source>
        <dbReference type="ARBA" id="ARBA00023136"/>
    </source>
</evidence>
<comment type="caution">
    <text evidence="10">The sequence shown here is derived from an EMBL/GenBank/DDBJ whole genome shotgun (WGS) entry which is preliminary data.</text>
</comment>
<evidence type="ECO:0000313" key="11">
    <source>
        <dbReference type="Proteomes" id="UP000269265"/>
    </source>
</evidence>
<dbReference type="GO" id="GO:0005886">
    <property type="term" value="C:plasma membrane"/>
    <property type="evidence" value="ECO:0007669"/>
    <property type="project" value="UniProtKB-SubCell"/>
</dbReference>
<dbReference type="Gene3D" id="1.20.81.30">
    <property type="entry name" value="Type II secretion system (T2SS), domain F"/>
    <property type="match status" value="2"/>
</dbReference>
<dbReference type="Pfam" id="PF00482">
    <property type="entry name" value="T2SSF"/>
    <property type="match status" value="2"/>
</dbReference>
<evidence type="ECO:0000256" key="5">
    <source>
        <dbReference type="ARBA" id="ARBA00022692"/>
    </source>
</evidence>
<dbReference type="PANTHER" id="PTHR30012">
    <property type="entry name" value="GENERAL SECRETION PATHWAY PROTEIN"/>
    <property type="match status" value="1"/>
</dbReference>
<evidence type="ECO:0000256" key="2">
    <source>
        <dbReference type="ARBA" id="ARBA00005745"/>
    </source>
</evidence>
<proteinExistence type="inferred from homology"/>
<organism evidence="10 11">
    <name type="scientific">Aquabacterium soli</name>
    <dbReference type="NCBI Taxonomy" id="2493092"/>
    <lineage>
        <taxon>Bacteria</taxon>
        <taxon>Pseudomonadati</taxon>
        <taxon>Pseudomonadota</taxon>
        <taxon>Betaproteobacteria</taxon>
        <taxon>Burkholderiales</taxon>
        <taxon>Aquabacterium</taxon>
    </lineage>
</organism>
<gene>
    <name evidence="10" type="ORF">EIP75_01690</name>
</gene>
<keyword evidence="7 8" id="KW-0472">Membrane</keyword>
<evidence type="ECO:0000256" key="4">
    <source>
        <dbReference type="ARBA" id="ARBA00022519"/>
    </source>
</evidence>